<reference evidence="1 2" key="1">
    <citation type="submission" date="2018-05" db="EMBL/GenBank/DDBJ databases">
        <title>Complete Genome Sequences of Extremely Thermoacidophilic, Metal-Mobilizing Type-Strain Members of the Archaeal Family Sulfolobaceae: Acidianus brierleyi DSM-1651T, Acidianus sulfidivorans DSM-18786T, Metallosphaera hakonensis DSM-7519T, and Metallosphaera prunae DSM-10039T.</title>
        <authorList>
            <person name="Counts J.A."/>
            <person name="Kelly R.M."/>
        </authorList>
    </citation>
    <scope>NUCLEOTIDE SEQUENCE [LARGE SCALE GENOMIC DNA]</scope>
    <source>
        <strain evidence="1 2">HO1-1</strain>
    </source>
</reference>
<proteinExistence type="predicted"/>
<protein>
    <submittedName>
        <fullName evidence="1">Uncharacterized protein</fullName>
    </submittedName>
</protein>
<dbReference type="AlphaFoldDB" id="A0A2U9ISC5"/>
<reference evidence="2" key="2">
    <citation type="submission" date="2020-03" db="EMBL/GenBank/DDBJ databases">
        <title>Complete Genome Sequences of Extremely Thermoacidophilic, Metal-Mobilizing Type-Strain Members of the Archaeal Family Sulfolobaceae: Acidianus brierleyi DSM-1651T, Acidianus sulfidivorans DSM-18786T, Metallosphaera hakonensis DSM-7519T, and Metallosphaera prunae DSM-10039T.</title>
        <authorList>
            <person name="Counts J.A."/>
            <person name="Kelly R.M."/>
        </authorList>
    </citation>
    <scope>NUCLEOTIDE SEQUENCE [LARGE SCALE GENOMIC DNA]</scope>
    <source>
        <strain evidence="2">HO1-1</strain>
    </source>
</reference>
<dbReference type="Proteomes" id="UP000247586">
    <property type="component" value="Chromosome"/>
</dbReference>
<reference evidence="2" key="3">
    <citation type="submission" date="2020-03" db="EMBL/GenBank/DDBJ databases">
        <title>Sequencing and Assembly of Multiple Reported Metal-Biooxidizing Members of the Extremely Thermoacidophilic Archaeal Family Sulfolobaceae.</title>
        <authorList>
            <person name="Counts J.A."/>
            <person name="Kelly R.M."/>
        </authorList>
    </citation>
    <scope>NUCLEOTIDE SEQUENCE [LARGE SCALE GENOMIC DNA]</scope>
    <source>
        <strain evidence="2">HO1-1</strain>
    </source>
</reference>
<dbReference type="KEGG" id="mhk:DFR87_03525"/>
<accession>A0A2U9ISC5</accession>
<gene>
    <name evidence="1" type="ORF">DFR87_03525</name>
</gene>
<sequence>MEPNYVRLSIKGKLSMIFSNNGAPVIKLENFSGNPEAYNINDDSWRMDADTIFEPLVYEYQYEGELEPIPISRFHSTKTMNELLISSLNIGTIQGFIVDYGKRDFVLLIATPYTEIKENLQLLPFIRYCMWLKDNEGTAFLMEFSIPEKNLKEVMEVIHEIKTRALVLLATPTFDLVKPVI</sequence>
<evidence type="ECO:0000313" key="2">
    <source>
        <dbReference type="Proteomes" id="UP000247586"/>
    </source>
</evidence>
<evidence type="ECO:0000313" key="1">
    <source>
        <dbReference type="EMBL" id="AWR98916.1"/>
    </source>
</evidence>
<dbReference type="EMBL" id="CP029287">
    <property type="protein sequence ID" value="AWR98916.1"/>
    <property type="molecule type" value="Genomic_DNA"/>
</dbReference>
<name>A0A2U9ISC5_9CREN</name>
<keyword evidence="2" id="KW-1185">Reference proteome</keyword>
<organism evidence="1 2">
    <name type="scientific">Metallosphaera hakonensis JCM 8857 = DSM 7519</name>
    <dbReference type="NCBI Taxonomy" id="1293036"/>
    <lineage>
        <taxon>Archaea</taxon>
        <taxon>Thermoproteota</taxon>
        <taxon>Thermoprotei</taxon>
        <taxon>Sulfolobales</taxon>
        <taxon>Sulfolobaceae</taxon>
        <taxon>Metallosphaera</taxon>
    </lineage>
</organism>